<keyword evidence="1" id="KW-0808">Transferase</keyword>
<dbReference type="PATRIC" id="fig|482957.22.peg.2240"/>
<dbReference type="Gene3D" id="3.40.630.30">
    <property type="match status" value="1"/>
</dbReference>
<protein>
    <submittedName>
        <fullName evidence="4">GCN5-related N-acetyltransferase</fullName>
    </submittedName>
</protein>
<dbReference type="GO" id="GO:0016747">
    <property type="term" value="F:acyltransferase activity, transferring groups other than amino-acyl groups"/>
    <property type="evidence" value="ECO:0007669"/>
    <property type="project" value="InterPro"/>
</dbReference>
<dbReference type="HOGENOM" id="CLU_013985_21_0_4"/>
<evidence type="ECO:0000313" key="4">
    <source>
        <dbReference type="EMBL" id="ABB08887.1"/>
    </source>
</evidence>
<evidence type="ECO:0000259" key="3">
    <source>
        <dbReference type="PROSITE" id="PS51186"/>
    </source>
</evidence>
<keyword evidence="5" id="KW-1185">Reference proteome</keyword>
<dbReference type="SUPFAM" id="SSF55729">
    <property type="entry name" value="Acyl-CoA N-acyltransferases (Nat)"/>
    <property type="match status" value="1"/>
</dbReference>
<keyword evidence="2" id="KW-0012">Acyltransferase</keyword>
<dbReference type="AlphaFoldDB" id="Q39F79"/>
<sequence>MTASATRRTFHYKSKTGQSMIRIRKSTQADGARVLDIWRNAVDATHHFLSDDDRRAIESEVVAFLPGAPLDLAVDDTDRAIGFMLLDGSHMEALFVDPAYHGAGVGRLLVEEALERHPDLSTDVNEQNESAAGFYERLGFERTGRSALDGQGRAYPLIHLRYRAAPPSSPQHA</sequence>
<dbReference type="KEGG" id="bur:Bcep18194_A5293"/>
<accession>Q39F79</accession>
<proteinExistence type="predicted"/>
<dbReference type="Proteomes" id="UP000002705">
    <property type="component" value="Chromosome 1"/>
</dbReference>
<dbReference type="NCBIfam" id="NF007807">
    <property type="entry name" value="PRK10514.1"/>
    <property type="match status" value="1"/>
</dbReference>
<dbReference type="Pfam" id="PF13673">
    <property type="entry name" value="Acetyltransf_10"/>
    <property type="match status" value="1"/>
</dbReference>
<dbReference type="InterPro" id="IPR016181">
    <property type="entry name" value="Acyl_CoA_acyltransferase"/>
</dbReference>
<dbReference type="InterPro" id="IPR000182">
    <property type="entry name" value="GNAT_dom"/>
</dbReference>
<dbReference type="PANTHER" id="PTHR43800:SF1">
    <property type="entry name" value="PEPTIDYL-LYSINE N-ACETYLTRANSFERASE YJAB"/>
    <property type="match status" value="1"/>
</dbReference>
<evidence type="ECO:0000256" key="2">
    <source>
        <dbReference type="ARBA" id="ARBA00023315"/>
    </source>
</evidence>
<reference evidence="4" key="1">
    <citation type="submission" date="2009-01" db="EMBL/GenBank/DDBJ databases">
        <title>Complete sequence of chromosome 1 of Burkholderia sp. 383.</title>
        <authorList>
            <consortium name="US DOE Joint Genome Institute"/>
            <person name="Copeland A."/>
            <person name="Lucas S."/>
            <person name="Lapidus A."/>
            <person name="Barry K."/>
            <person name="Detter J.C."/>
            <person name="Glavina T."/>
            <person name="Hammon N."/>
            <person name="Israni S."/>
            <person name="Pitluck S."/>
            <person name="Chain P."/>
            <person name="Malfatti S."/>
            <person name="Shin M."/>
            <person name="Vergez L."/>
            <person name="Schmutz J."/>
            <person name="Larimer F."/>
            <person name="Land M."/>
            <person name="Kyrpides N."/>
            <person name="Lykidis A."/>
            <person name="Richardson P."/>
        </authorList>
    </citation>
    <scope>NUCLEOTIDE SEQUENCE</scope>
    <source>
        <strain evidence="4">383</strain>
    </source>
</reference>
<dbReference type="PANTHER" id="PTHR43800">
    <property type="entry name" value="PEPTIDYL-LYSINE N-ACETYLTRANSFERASE YJAB"/>
    <property type="match status" value="1"/>
</dbReference>
<name>Q39F79_BURL3</name>
<dbReference type="EMBL" id="CP000151">
    <property type="protein sequence ID" value="ABB08887.1"/>
    <property type="molecule type" value="Genomic_DNA"/>
</dbReference>
<dbReference type="PROSITE" id="PS51186">
    <property type="entry name" value="GNAT"/>
    <property type="match status" value="1"/>
</dbReference>
<evidence type="ECO:0000256" key="1">
    <source>
        <dbReference type="ARBA" id="ARBA00022679"/>
    </source>
</evidence>
<feature type="domain" description="N-acetyltransferase" evidence="3">
    <location>
        <begin position="21"/>
        <end position="162"/>
    </location>
</feature>
<evidence type="ECO:0000313" key="5">
    <source>
        <dbReference type="Proteomes" id="UP000002705"/>
    </source>
</evidence>
<organism evidence="4 5">
    <name type="scientific">Burkholderia lata (strain ATCC 17760 / DSM 23089 / LMG 22485 / NCIMB 9086 / R18194 / 383)</name>
    <dbReference type="NCBI Taxonomy" id="482957"/>
    <lineage>
        <taxon>Bacteria</taxon>
        <taxon>Pseudomonadati</taxon>
        <taxon>Pseudomonadota</taxon>
        <taxon>Betaproteobacteria</taxon>
        <taxon>Burkholderiales</taxon>
        <taxon>Burkholderiaceae</taxon>
        <taxon>Burkholderia</taxon>
        <taxon>Burkholderia cepacia complex</taxon>
    </lineage>
</organism>
<gene>
    <name evidence="4" type="ordered locus">Bcep18194_A5293</name>
</gene>
<dbReference type="CDD" id="cd04301">
    <property type="entry name" value="NAT_SF"/>
    <property type="match status" value="1"/>
</dbReference>